<sequence>MIRFRVTHFLFYLSNFLHSLLSLSLLLLTFTFFSYCPFKVRHLK</sequence>
<evidence type="ECO:0000313" key="2">
    <source>
        <dbReference type="EMBL" id="VDO38454.1"/>
    </source>
</evidence>
<protein>
    <submittedName>
        <fullName evidence="2 4">Uncharacterized protein</fullName>
    </submittedName>
</protein>
<dbReference type="Proteomes" id="UP000280834">
    <property type="component" value="Unassembled WGS sequence"/>
</dbReference>
<proteinExistence type="predicted"/>
<keyword evidence="1" id="KW-0812">Transmembrane</keyword>
<name>A0A0R3QZR1_9BILA</name>
<feature type="transmembrane region" description="Helical" evidence="1">
    <location>
        <begin position="20"/>
        <end position="38"/>
    </location>
</feature>
<dbReference type="AlphaFoldDB" id="A0A0R3QZR1"/>
<evidence type="ECO:0000256" key="1">
    <source>
        <dbReference type="SAM" id="Phobius"/>
    </source>
</evidence>
<evidence type="ECO:0000313" key="3">
    <source>
        <dbReference type="Proteomes" id="UP000280834"/>
    </source>
</evidence>
<organism evidence="4">
    <name type="scientific">Brugia timori</name>
    <dbReference type="NCBI Taxonomy" id="42155"/>
    <lineage>
        <taxon>Eukaryota</taxon>
        <taxon>Metazoa</taxon>
        <taxon>Ecdysozoa</taxon>
        <taxon>Nematoda</taxon>
        <taxon>Chromadorea</taxon>
        <taxon>Rhabditida</taxon>
        <taxon>Spirurina</taxon>
        <taxon>Spiruromorpha</taxon>
        <taxon>Filarioidea</taxon>
        <taxon>Onchocercidae</taxon>
        <taxon>Brugia</taxon>
    </lineage>
</organism>
<keyword evidence="3" id="KW-1185">Reference proteome</keyword>
<evidence type="ECO:0000313" key="4">
    <source>
        <dbReference type="WBParaSite" id="BTMF_0001323501-mRNA-1"/>
    </source>
</evidence>
<keyword evidence="1" id="KW-0472">Membrane</keyword>
<dbReference type="EMBL" id="UZAG01018175">
    <property type="protein sequence ID" value="VDO38454.1"/>
    <property type="molecule type" value="Genomic_DNA"/>
</dbReference>
<accession>A0A0R3QZR1</accession>
<gene>
    <name evidence="2" type="ORF">BTMF_LOCUS11247</name>
</gene>
<dbReference type="WBParaSite" id="BTMF_0001323501-mRNA-1">
    <property type="protein sequence ID" value="BTMF_0001323501-mRNA-1"/>
    <property type="gene ID" value="BTMF_0001323501"/>
</dbReference>
<reference evidence="2 3" key="2">
    <citation type="submission" date="2018-11" db="EMBL/GenBank/DDBJ databases">
        <authorList>
            <consortium name="Pathogen Informatics"/>
        </authorList>
    </citation>
    <scope>NUCLEOTIDE SEQUENCE [LARGE SCALE GENOMIC DNA]</scope>
</reference>
<reference evidence="4" key="1">
    <citation type="submission" date="2017-02" db="UniProtKB">
        <authorList>
            <consortium name="WormBaseParasite"/>
        </authorList>
    </citation>
    <scope>IDENTIFICATION</scope>
</reference>
<keyword evidence="1" id="KW-1133">Transmembrane helix</keyword>